<accession>A0A1X0CI16</accession>
<feature type="domain" description="STAS" evidence="1">
    <location>
        <begin position="27"/>
        <end position="89"/>
    </location>
</feature>
<dbReference type="STRING" id="81858.BST23_23885"/>
<dbReference type="AlphaFoldDB" id="A0A1X0CI16"/>
<dbReference type="SUPFAM" id="SSF52091">
    <property type="entry name" value="SpoIIaa-like"/>
    <property type="match status" value="1"/>
</dbReference>
<evidence type="ECO:0000313" key="2">
    <source>
        <dbReference type="EMBL" id="ORA59827.1"/>
    </source>
</evidence>
<dbReference type="InterPro" id="IPR002645">
    <property type="entry name" value="STAS_dom"/>
</dbReference>
<dbReference type="PROSITE" id="PS50801">
    <property type="entry name" value="STAS"/>
    <property type="match status" value="1"/>
</dbReference>
<organism evidence="2 3">
    <name type="scientific">Mycolicibacterium elephantis</name>
    <dbReference type="NCBI Taxonomy" id="81858"/>
    <lineage>
        <taxon>Bacteria</taxon>
        <taxon>Bacillati</taxon>
        <taxon>Actinomycetota</taxon>
        <taxon>Actinomycetes</taxon>
        <taxon>Mycobacteriales</taxon>
        <taxon>Mycobacteriaceae</taxon>
        <taxon>Mycolicibacterium</taxon>
    </lineage>
</organism>
<reference evidence="2 3" key="1">
    <citation type="submission" date="2017-02" db="EMBL/GenBank/DDBJ databases">
        <title>The new phylogeny of genus Mycobacterium.</title>
        <authorList>
            <person name="Tortoli E."/>
            <person name="Trovato A."/>
            <person name="Cirillo D.M."/>
        </authorList>
    </citation>
    <scope>NUCLEOTIDE SEQUENCE [LARGE SCALE GENOMIC DNA]</scope>
    <source>
        <strain evidence="2 3">FI-09383</strain>
    </source>
</reference>
<sequence>MSAAVGTYRVFRPAPEALDRREHHHRAQFSASHRASNVVVTVEGEVDATNSRAMATYVESQLFGVSHLVLDLRLVDFFGTAGFAALHNINVICSRSGVTWQLRCGRQVRRLLAVCNPDGVLPLEKPQSVLDDLQAGDCALA</sequence>
<dbReference type="RefSeq" id="WP_052761557.1">
    <property type="nucleotide sequence ID" value="NZ_JBCGVB010000007.1"/>
</dbReference>
<evidence type="ECO:0000313" key="3">
    <source>
        <dbReference type="Proteomes" id="UP000192772"/>
    </source>
</evidence>
<dbReference type="CDD" id="cd07043">
    <property type="entry name" value="STAS_anti-anti-sigma_factors"/>
    <property type="match status" value="1"/>
</dbReference>
<proteinExistence type="predicted"/>
<dbReference type="Proteomes" id="UP000192772">
    <property type="component" value="Unassembled WGS sequence"/>
</dbReference>
<dbReference type="EMBL" id="MVHP01000041">
    <property type="protein sequence ID" value="ORA59827.1"/>
    <property type="molecule type" value="Genomic_DNA"/>
</dbReference>
<evidence type="ECO:0000259" key="1">
    <source>
        <dbReference type="PROSITE" id="PS50801"/>
    </source>
</evidence>
<gene>
    <name evidence="2" type="ORF">BST23_23885</name>
</gene>
<name>A0A1X0CI16_9MYCO</name>
<comment type="caution">
    <text evidence="2">The sequence shown here is derived from an EMBL/GenBank/DDBJ whole genome shotgun (WGS) entry which is preliminary data.</text>
</comment>
<protein>
    <submittedName>
        <fullName evidence="2">Anti-anti-sigma factor</fullName>
    </submittedName>
</protein>
<dbReference type="Pfam" id="PF01740">
    <property type="entry name" value="STAS"/>
    <property type="match status" value="1"/>
</dbReference>
<dbReference type="InterPro" id="IPR036513">
    <property type="entry name" value="STAS_dom_sf"/>
</dbReference>
<dbReference type="Gene3D" id="3.30.750.24">
    <property type="entry name" value="STAS domain"/>
    <property type="match status" value="1"/>
</dbReference>